<comment type="caution">
    <text evidence="2">The sequence shown here is derived from an EMBL/GenBank/DDBJ whole genome shotgun (WGS) entry which is preliminary data.</text>
</comment>
<name>A0A3M2I6X6_9GAMM</name>
<accession>A0A3M2I6X6</accession>
<evidence type="ECO:0000313" key="2">
    <source>
        <dbReference type="EMBL" id="RMH94962.1"/>
    </source>
</evidence>
<dbReference type="RefSeq" id="WP_122100348.1">
    <property type="nucleotide sequence ID" value="NZ_RFLY01000001.1"/>
</dbReference>
<keyword evidence="3" id="KW-1185">Reference proteome</keyword>
<evidence type="ECO:0000256" key="1">
    <source>
        <dbReference type="SAM" id="MobiDB-lite"/>
    </source>
</evidence>
<feature type="compositionally biased region" description="Polar residues" evidence="1">
    <location>
        <begin position="52"/>
        <end position="61"/>
    </location>
</feature>
<sequence>MRIRALPWLNGHSTNVILKCGETAVAKSSTVNGSNERHQRGQDVDADVPHQIASTNRTANTRKGCPATHAFEPAEHELMRSPANG</sequence>
<feature type="region of interest" description="Disordered" evidence="1">
    <location>
        <begin position="28"/>
        <end position="85"/>
    </location>
</feature>
<protein>
    <submittedName>
        <fullName evidence="2">Uncharacterized protein</fullName>
    </submittedName>
</protein>
<dbReference type="EMBL" id="RFLY01000001">
    <property type="protein sequence ID" value="RMH94962.1"/>
    <property type="molecule type" value="Genomic_DNA"/>
</dbReference>
<reference evidence="2 3" key="1">
    <citation type="submission" date="2018-10" db="EMBL/GenBank/DDBJ databases">
        <title>Proposal of Lysobacter pythonis sp. nov. isolated from royal pythons (Python regius).</title>
        <authorList>
            <person name="Hans-Juergen B."/>
            <person name="Huptas C."/>
            <person name="Sandra B."/>
            <person name="Igor L."/>
            <person name="Joachim S."/>
            <person name="Siegfried S."/>
            <person name="Mareike W."/>
            <person name="Peter K."/>
        </authorList>
    </citation>
    <scope>NUCLEOTIDE SEQUENCE [LARGE SCALE GENOMIC DNA]</scope>
    <source>
        <strain evidence="2 3">4284/11</strain>
    </source>
</reference>
<dbReference type="Proteomes" id="UP000275012">
    <property type="component" value="Unassembled WGS sequence"/>
</dbReference>
<proteinExistence type="predicted"/>
<gene>
    <name evidence="2" type="ORF">EBB59_01355</name>
</gene>
<evidence type="ECO:0000313" key="3">
    <source>
        <dbReference type="Proteomes" id="UP000275012"/>
    </source>
</evidence>
<organism evidence="2 3">
    <name type="scientific">Solilutibacter pythonis</name>
    <dbReference type="NCBI Taxonomy" id="2483112"/>
    <lineage>
        <taxon>Bacteria</taxon>
        <taxon>Pseudomonadati</taxon>
        <taxon>Pseudomonadota</taxon>
        <taxon>Gammaproteobacteria</taxon>
        <taxon>Lysobacterales</taxon>
        <taxon>Lysobacteraceae</taxon>
        <taxon>Solilutibacter</taxon>
    </lineage>
</organism>
<dbReference type="AlphaFoldDB" id="A0A3M2I6X6"/>